<dbReference type="AlphaFoldDB" id="A0A0E2M287"/>
<organism evidence="1 2">
    <name type="scientific">Porphyromonas gingivalis F0570</name>
    <dbReference type="NCBI Taxonomy" id="1227271"/>
    <lineage>
        <taxon>Bacteria</taxon>
        <taxon>Pseudomonadati</taxon>
        <taxon>Bacteroidota</taxon>
        <taxon>Bacteroidia</taxon>
        <taxon>Bacteroidales</taxon>
        <taxon>Porphyromonadaceae</taxon>
        <taxon>Porphyromonas</taxon>
    </lineage>
</organism>
<evidence type="ECO:0000313" key="2">
    <source>
        <dbReference type="Proteomes" id="UP000016630"/>
    </source>
</evidence>
<sequence>MRTTNQFFFRKTGKDPKEMVRACIEEMLGSVPDNEGFTLSGTLRVSTWTPEEDEGGDDCFIIESVHSSLNSISYQRVFTPSESGRL</sequence>
<accession>A0A0E2M287</accession>
<dbReference type="EMBL" id="AWUW01000157">
    <property type="protein sequence ID" value="ERJ63669.1"/>
    <property type="molecule type" value="Genomic_DNA"/>
</dbReference>
<reference evidence="1 2" key="1">
    <citation type="submission" date="2013-06" db="EMBL/GenBank/DDBJ databases">
        <authorList>
            <person name="Weinstock G."/>
            <person name="Sodergren E."/>
            <person name="Lobos E.A."/>
            <person name="Fulton L."/>
            <person name="Fulton R."/>
            <person name="Courtney L."/>
            <person name="Fronick C."/>
            <person name="O'Laughlin M."/>
            <person name="Godfrey J."/>
            <person name="Wilson R.M."/>
            <person name="Miner T."/>
            <person name="Farmer C."/>
            <person name="Delehaunty K."/>
            <person name="Cordes M."/>
            <person name="Minx P."/>
            <person name="Tomlinson C."/>
            <person name="Chen J."/>
            <person name="Wollam A."/>
            <person name="Pepin K.H."/>
            <person name="Bhonagiri V."/>
            <person name="Zhang X."/>
            <person name="Warren W."/>
            <person name="Mitreva M."/>
            <person name="Mardis E.R."/>
            <person name="Wilson R.K."/>
        </authorList>
    </citation>
    <scope>NUCLEOTIDE SEQUENCE [LARGE SCALE GENOMIC DNA]</scope>
    <source>
        <strain evidence="1 2">F0570</strain>
    </source>
</reference>
<protein>
    <submittedName>
        <fullName evidence="1">Uncharacterized protein</fullName>
    </submittedName>
</protein>
<comment type="caution">
    <text evidence="1">The sequence shown here is derived from an EMBL/GenBank/DDBJ whole genome shotgun (WGS) entry which is preliminary data.</text>
</comment>
<evidence type="ECO:0000313" key="1">
    <source>
        <dbReference type="EMBL" id="ERJ63669.1"/>
    </source>
</evidence>
<dbReference type="Proteomes" id="UP000016630">
    <property type="component" value="Unassembled WGS sequence"/>
</dbReference>
<gene>
    <name evidence="1" type="ORF">HMPREF1555_02326</name>
</gene>
<dbReference type="PATRIC" id="fig|1227271.3.peg.2041"/>
<dbReference type="HOGENOM" id="CLU_2524714_0_0_10"/>
<name>A0A0E2M287_PORGN</name>
<proteinExistence type="predicted"/>